<dbReference type="EMBL" id="GG662319">
    <property type="protein sequence ID" value="EAS05844.2"/>
    <property type="molecule type" value="Genomic_DNA"/>
</dbReference>
<dbReference type="Pfam" id="PF00069">
    <property type="entry name" value="Pkinase"/>
    <property type="match status" value="1"/>
</dbReference>
<dbReference type="PANTHER" id="PTHR24348">
    <property type="entry name" value="SERINE/THREONINE-PROTEIN KINASE UNC-51-RELATED"/>
    <property type="match status" value="1"/>
</dbReference>
<dbReference type="GO" id="GO:0005776">
    <property type="term" value="C:autophagosome"/>
    <property type="evidence" value="ECO:0007669"/>
    <property type="project" value="TreeGrafter"/>
</dbReference>
<reference evidence="9" key="1">
    <citation type="journal article" date="2006" name="PLoS Biol.">
        <title>Macronuclear genome sequence of the ciliate Tetrahymena thermophila, a model eukaryote.</title>
        <authorList>
            <person name="Eisen J.A."/>
            <person name="Coyne R.S."/>
            <person name="Wu M."/>
            <person name="Wu D."/>
            <person name="Thiagarajan M."/>
            <person name="Wortman J.R."/>
            <person name="Badger J.H."/>
            <person name="Ren Q."/>
            <person name="Amedeo P."/>
            <person name="Jones K.M."/>
            <person name="Tallon L.J."/>
            <person name="Delcher A.L."/>
            <person name="Salzberg S.L."/>
            <person name="Silva J.C."/>
            <person name="Haas B.J."/>
            <person name="Majoros W.H."/>
            <person name="Farzad M."/>
            <person name="Carlton J.M."/>
            <person name="Smith R.K. Jr."/>
            <person name="Garg J."/>
            <person name="Pearlman R.E."/>
            <person name="Karrer K.M."/>
            <person name="Sun L."/>
            <person name="Manning G."/>
            <person name="Elde N.C."/>
            <person name="Turkewitz A.P."/>
            <person name="Asai D.J."/>
            <person name="Wilkes D.E."/>
            <person name="Wang Y."/>
            <person name="Cai H."/>
            <person name="Collins K."/>
            <person name="Stewart B.A."/>
            <person name="Lee S.R."/>
            <person name="Wilamowska K."/>
            <person name="Weinberg Z."/>
            <person name="Ruzzo W.L."/>
            <person name="Wloga D."/>
            <person name="Gaertig J."/>
            <person name="Frankel J."/>
            <person name="Tsao C.-C."/>
            <person name="Gorovsky M.A."/>
            <person name="Keeling P.J."/>
            <person name="Waller R.F."/>
            <person name="Patron N.J."/>
            <person name="Cherry J.M."/>
            <person name="Stover N.A."/>
            <person name="Krieger C.J."/>
            <person name="del Toro C."/>
            <person name="Ryder H.F."/>
            <person name="Williamson S.C."/>
            <person name="Barbeau R.A."/>
            <person name="Hamilton E.P."/>
            <person name="Orias E."/>
        </authorList>
    </citation>
    <scope>NUCLEOTIDE SEQUENCE [LARGE SCALE GENOMIC DNA]</scope>
    <source>
        <strain evidence="9">SB210</strain>
    </source>
</reference>
<accession>Q24DK4</accession>
<dbReference type="InterPro" id="IPR000719">
    <property type="entry name" value="Prot_kinase_dom"/>
</dbReference>
<feature type="binding site" evidence="5">
    <location>
        <position position="47"/>
    </location>
    <ligand>
        <name>ATP</name>
        <dbReference type="ChEBI" id="CHEBI:30616"/>
    </ligand>
</feature>
<feature type="domain" description="Protein kinase" evidence="7">
    <location>
        <begin position="19"/>
        <end position="277"/>
    </location>
</feature>
<dbReference type="HOGENOM" id="CLU_267427_0_0_1"/>
<evidence type="ECO:0000256" key="4">
    <source>
        <dbReference type="ARBA" id="ARBA00022840"/>
    </source>
</evidence>
<keyword evidence="9" id="KW-1185">Reference proteome</keyword>
<gene>
    <name evidence="8" type="ORF">TTHERM_00971680</name>
</gene>
<organism evidence="8 9">
    <name type="scientific">Tetrahymena thermophila (strain SB210)</name>
    <dbReference type="NCBI Taxonomy" id="312017"/>
    <lineage>
        <taxon>Eukaryota</taxon>
        <taxon>Sar</taxon>
        <taxon>Alveolata</taxon>
        <taxon>Ciliophora</taxon>
        <taxon>Intramacronucleata</taxon>
        <taxon>Oligohymenophorea</taxon>
        <taxon>Hymenostomatida</taxon>
        <taxon>Tetrahymenina</taxon>
        <taxon>Tetrahymenidae</taxon>
        <taxon>Tetrahymena</taxon>
    </lineage>
</organism>
<dbReference type="STRING" id="312017.Q24DK4"/>
<evidence type="ECO:0000313" key="9">
    <source>
        <dbReference type="Proteomes" id="UP000009168"/>
    </source>
</evidence>
<dbReference type="GO" id="GO:0000045">
    <property type="term" value="P:autophagosome assembly"/>
    <property type="evidence" value="ECO:0007669"/>
    <property type="project" value="TreeGrafter"/>
</dbReference>
<dbReference type="SMART" id="SM00220">
    <property type="entry name" value="S_TKc"/>
    <property type="match status" value="1"/>
</dbReference>
<evidence type="ECO:0000256" key="6">
    <source>
        <dbReference type="SAM" id="Coils"/>
    </source>
</evidence>
<dbReference type="eggNOG" id="KOG0032">
    <property type="taxonomic scope" value="Eukaryota"/>
</dbReference>
<dbReference type="InParanoid" id="Q24DK4"/>
<evidence type="ECO:0000256" key="2">
    <source>
        <dbReference type="ARBA" id="ARBA00022741"/>
    </source>
</evidence>
<dbReference type="RefSeq" id="XP_001026089.2">
    <property type="nucleotide sequence ID" value="XM_001026089.2"/>
</dbReference>
<dbReference type="PROSITE" id="PS00107">
    <property type="entry name" value="PROTEIN_KINASE_ATP"/>
    <property type="match status" value="1"/>
</dbReference>
<dbReference type="GeneID" id="7837197"/>
<sequence length="1228" mass="143695">MKPQKGASDAIKQIGDYTICMKDILGSGSFGVVYKCTDKQNEVWAAKQISKNLINGKKDYLEKLLRQEVGVQKQMKSENIVRLKEFLISDNNYYLILDYCNAGNLKQQIQKEKKFSENKAKQIMIQIMSGLKEMYQRSIVHRDIKPENILVAQTPQGFVYKLADFGFAKILNNQDMIKSQVGTPLYMDPQILLGKPYDSKCDIWSVGIIFYELLYGCTPWPRVTSQYDLLEKIKKIPIRFQEQISVSEKAKSLIKKMLQIEPTKRISYQELFEDNYFQAPQSCLFTPSTQKEMHPTISDNEIQKDQLNLKPQQSEKQVAQKNKNQIFQMNENKFPSRNVNDKTFKNENQIIQKNENQVLQNQNQISLKNENDHKNENKIDLNLQQNNENLLSLKSENQINHKNKYQFDLKSGNQAIIKNINQNIDFKSDISEKTSEQSEQNLSDENYAKLYQLLEFSKQDFEQFNKRMFTYNFGCLDKTLFQQFVQTYLGKGDHSIFFDFILKLSIKYNLVKSPDNKQKVLLEDLILIFKKYDQNFKFYVQEYLKSQNLIQNLSSFDSSEQKKEINQTQKLSVNIQSNNYNFDLENKSNKQSEEVSIMCQEKIDLQQQCIPNQSKNFQNQVFLLNEQQKNKNQEEFPSFQGNKICQNQLNLNNNNNKFENLLEPSQINLNKFSSFENNSGAVNFFQQKEDFKEKQISDQIVIDNNFTDFKQGLFNFQNSQSSQKIDQEMPCMQGVNSNNFEFVMKSEANFNNNNQLLATNFCLQNTDKSLDPNIFLNLQKNVENILYVKDYPLNEEDKEINEIISNKCDKIENQNEKIDQETQKNQINKFLDPFDCLPDPLEEYRKNITQHQKRSNKQNNIQSMNYQINQDVVSAYQVEFNNEKNTQNLIGQRNGQDSQNQFSLYEYTKNNNFDQKENLLSNNFETSLRIANENNKENISDNIQQPSTYQKSSSLNEIQAKPNLNNLNLDQPILKNYVYSRNESIAHQSQSTNYQSQAQTVWQNSSFPVIQIQKQNQDLITNLASKEAEEQLKNTFNLQRNLGNCKIDANEPPETKIQNNENQISLFDYSLNFVGLNNDIPKKENLINPNYIYFYNINNHQAPDLNLNYNQQQQQIIQESNLNMQNLSPSNLKQKNDPNLEASPSIGEEASYLDNQILEFTPNYLSDKGYWDDDIDKQNEKNMKNPCQQKKNFIQNPLPFLHNPNNINNLKELKNPISNDSLSYILFN</sequence>
<evidence type="ECO:0000256" key="5">
    <source>
        <dbReference type="PROSITE-ProRule" id="PRU10141"/>
    </source>
</evidence>
<evidence type="ECO:0000256" key="1">
    <source>
        <dbReference type="ARBA" id="ARBA00022679"/>
    </source>
</evidence>
<evidence type="ECO:0000313" key="8">
    <source>
        <dbReference type="EMBL" id="EAS05844.2"/>
    </source>
</evidence>
<feature type="coiled-coil region" evidence="6">
    <location>
        <begin position="801"/>
        <end position="861"/>
    </location>
</feature>
<name>Q24DK4_TETTS</name>
<keyword evidence="3 8" id="KW-0418">Kinase</keyword>
<keyword evidence="4 5" id="KW-0067">ATP-binding</keyword>
<keyword evidence="6" id="KW-0175">Coiled coil</keyword>
<evidence type="ECO:0000259" key="7">
    <source>
        <dbReference type="PROSITE" id="PS50011"/>
    </source>
</evidence>
<dbReference type="InterPro" id="IPR017441">
    <property type="entry name" value="Protein_kinase_ATP_BS"/>
</dbReference>
<dbReference type="Gene3D" id="1.10.510.10">
    <property type="entry name" value="Transferase(Phosphotransferase) domain 1"/>
    <property type="match status" value="1"/>
</dbReference>
<dbReference type="KEGG" id="tet:TTHERM_00971680"/>
<protein>
    <submittedName>
        <fullName evidence="8">Serine/Threonine kinase domain protein</fullName>
    </submittedName>
</protein>
<dbReference type="PROSITE" id="PS00108">
    <property type="entry name" value="PROTEIN_KINASE_ST"/>
    <property type="match status" value="1"/>
</dbReference>
<dbReference type="InterPro" id="IPR008271">
    <property type="entry name" value="Ser/Thr_kinase_AS"/>
</dbReference>
<dbReference type="GO" id="GO:0005524">
    <property type="term" value="F:ATP binding"/>
    <property type="evidence" value="ECO:0007669"/>
    <property type="project" value="UniProtKB-UniRule"/>
</dbReference>
<proteinExistence type="predicted"/>
<dbReference type="GO" id="GO:0010506">
    <property type="term" value="P:regulation of autophagy"/>
    <property type="evidence" value="ECO:0007669"/>
    <property type="project" value="InterPro"/>
</dbReference>
<dbReference type="GO" id="GO:0005829">
    <property type="term" value="C:cytosol"/>
    <property type="evidence" value="ECO:0007669"/>
    <property type="project" value="TreeGrafter"/>
</dbReference>
<keyword evidence="1" id="KW-0808">Transferase</keyword>
<dbReference type="PANTHER" id="PTHR24348:SF22">
    <property type="entry name" value="NON-SPECIFIC SERINE_THREONINE PROTEIN KINASE"/>
    <property type="match status" value="1"/>
</dbReference>
<keyword evidence="2 5" id="KW-0547">Nucleotide-binding</keyword>
<dbReference type="GO" id="GO:0016020">
    <property type="term" value="C:membrane"/>
    <property type="evidence" value="ECO:0007669"/>
    <property type="project" value="TreeGrafter"/>
</dbReference>
<dbReference type="Gene3D" id="3.30.200.20">
    <property type="entry name" value="Phosphorylase Kinase, domain 1"/>
    <property type="match status" value="1"/>
</dbReference>
<dbReference type="OrthoDB" id="193860at2759"/>
<dbReference type="Proteomes" id="UP000009168">
    <property type="component" value="Unassembled WGS sequence"/>
</dbReference>
<dbReference type="SUPFAM" id="SSF56112">
    <property type="entry name" value="Protein kinase-like (PK-like)"/>
    <property type="match status" value="1"/>
</dbReference>
<dbReference type="PROSITE" id="PS50011">
    <property type="entry name" value="PROTEIN_KINASE_DOM"/>
    <property type="match status" value="1"/>
</dbReference>
<dbReference type="GO" id="GO:0000407">
    <property type="term" value="C:phagophore assembly site"/>
    <property type="evidence" value="ECO:0007669"/>
    <property type="project" value="TreeGrafter"/>
</dbReference>
<dbReference type="AlphaFoldDB" id="Q24DK4"/>
<dbReference type="GO" id="GO:0004674">
    <property type="term" value="F:protein serine/threonine kinase activity"/>
    <property type="evidence" value="ECO:0007669"/>
    <property type="project" value="InterPro"/>
</dbReference>
<dbReference type="InterPro" id="IPR045269">
    <property type="entry name" value="Atg1-like"/>
</dbReference>
<evidence type="ECO:0000256" key="3">
    <source>
        <dbReference type="ARBA" id="ARBA00022777"/>
    </source>
</evidence>
<dbReference type="InterPro" id="IPR011009">
    <property type="entry name" value="Kinase-like_dom_sf"/>
</dbReference>